<protein>
    <submittedName>
        <fullName evidence="3">Uncharacterized protein</fullName>
    </submittedName>
</protein>
<dbReference type="EMBL" id="JAPFFL010000011">
    <property type="protein sequence ID" value="KAJ6693489.1"/>
    <property type="molecule type" value="Genomic_DNA"/>
</dbReference>
<dbReference type="PANTHER" id="PTHR46817:SF1">
    <property type="entry name" value="SAC DOMAIN-CONTAINING PROTEIN"/>
    <property type="match status" value="1"/>
</dbReference>
<name>A0A9Q0PS87_SALVM</name>
<dbReference type="OrthoDB" id="10572309at2759"/>
<comment type="caution">
    <text evidence="3">The sequence shown here is derived from an EMBL/GenBank/DDBJ whole genome shotgun (WGS) entry which is preliminary data.</text>
</comment>
<evidence type="ECO:0000259" key="2">
    <source>
        <dbReference type="Pfam" id="PF24790"/>
    </source>
</evidence>
<dbReference type="PANTHER" id="PTHR46817">
    <property type="entry name" value="PHOSPHOINOSITIDE PHOSPHATASE SAC9-RELATED"/>
    <property type="match status" value="1"/>
</dbReference>
<keyword evidence="4" id="KW-1185">Reference proteome</keyword>
<dbReference type="Pfam" id="PF24790">
    <property type="entry name" value="SAC9_GBDL_1st"/>
    <property type="match status" value="1"/>
</dbReference>
<evidence type="ECO:0000259" key="1">
    <source>
        <dbReference type="Pfam" id="PF24789"/>
    </source>
</evidence>
<organism evidence="3 4">
    <name type="scientific">Salix viminalis</name>
    <name type="common">Common osier</name>
    <name type="synonym">Basket willow</name>
    <dbReference type="NCBI Taxonomy" id="40686"/>
    <lineage>
        <taxon>Eukaryota</taxon>
        <taxon>Viridiplantae</taxon>
        <taxon>Streptophyta</taxon>
        <taxon>Embryophyta</taxon>
        <taxon>Tracheophyta</taxon>
        <taxon>Spermatophyta</taxon>
        <taxon>Magnoliopsida</taxon>
        <taxon>eudicotyledons</taxon>
        <taxon>Gunneridae</taxon>
        <taxon>Pentapetalae</taxon>
        <taxon>rosids</taxon>
        <taxon>fabids</taxon>
        <taxon>Malpighiales</taxon>
        <taxon>Salicaceae</taxon>
        <taxon>Saliceae</taxon>
        <taxon>Salix</taxon>
    </lineage>
</organism>
<reference evidence="3" key="1">
    <citation type="submission" date="2022-11" db="EMBL/GenBank/DDBJ databases">
        <authorList>
            <person name="Hyden B.L."/>
            <person name="Feng K."/>
            <person name="Yates T."/>
            <person name="Jawdy S."/>
            <person name="Smart L.B."/>
            <person name="Muchero W."/>
        </authorList>
    </citation>
    <scope>NUCLEOTIDE SEQUENCE</scope>
    <source>
        <tissue evidence="3">Shoot tip</tissue>
    </source>
</reference>
<evidence type="ECO:0000313" key="3">
    <source>
        <dbReference type="EMBL" id="KAJ6693489.1"/>
    </source>
</evidence>
<accession>A0A9Q0PS87</accession>
<dbReference type="Pfam" id="PF24789">
    <property type="entry name" value="SAC9_GBDL_2nd"/>
    <property type="match status" value="1"/>
</dbReference>
<dbReference type="InterPro" id="IPR057553">
    <property type="entry name" value="SAC9_GBDL_2nd"/>
</dbReference>
<reference evidence="3" key="2">
    <citation type="journal article" date="2023" name="Int. J. Mol. Sci.">
        <title>De Novo Assembly and Annotation of 11 Diverse Shrub Willow (Salix) Genomes Reveals Novel Gene Organization in Sex-Linked Regions.</title>
        <authorList>
            <person name="Hyden B."/>
            <person name="Feng K."/>
            <person name="Yates T.B."/>
            <person name="Jawdy S."/>
            <person name="Cereghino C."/>
            <person name="Smart L.B."/>
            <person name="Muchero W."/>
        </authorList>
    </citation>
    <scope>NUCLEOTIDE SEQUENCE [LARGE SCALE GENOMIC DNA]</scope>
    <source>
        <tissue evidence="3">Shoot tip</tissue>
    </source>
</reference>
<proteinExistence type="predicted"/>
<dbReference type="InterPro" id="IPR057555">
    <property type="entry name" value="SAC9_GBDL_1st"/>
</dbReference>
<gene>
    <name evidence="3" type="ORF">OIU85_004275</name>
</gene>
<dbReference type="AlphaFoldDB" id="A0A9Q0PS87"/>
<feature type="domain" description="SAC9 second GBDL" evidence="1">
    <location>
        <begin position="345"/>
        <end position="410"/>
    </location>
</feature>
<evidence type="ECO:0000313" key="4">
    <source>
        <dbReference type="Proteomes" id="UP001151529"/>
    </source>
</evidence>
<feature type="domain" description="SAC9 first GBDL" evidence="2">
    <location>
        <begin position="8"/>
        <end position="98"/>
    </location>
</feature>
<dbReference type="Proteomes" id="UP001151529">
    <property type="component" value="Chromosome 13"/>
</dbReference>
<sequence>MGQMIPLIPSAVDVRTGRYLDGLKLVVEGASIPQCVNGTNLLIPLPGPIDAEDMAITGAGARLHAHNTSTLPFLYEFEEPEGELDFLTRIVAITFYPCCFWKESSDSWRGRDPWSFSSMERKTNPFSSTSLSNDITQSNQKSESANWLDLLTGDDTFSDPLSQPVMQYDVHEGSDNIFSHPLSQQVTPNNLHEENDLLGFLDQAVTEHHCTVADDKLSSQDSSAQNYINCLKLFAGPQMVIVNLRMIMFLLGIVSKHFPNCCVKFQTPLQCLDKLHWKTKFNGSIGLGTVDNNVVDFWNVSGIGDHCSGGMCEVRAEITAPAFAPSAAFFLKLLGILHHLLSGLESLAEFPFASFLHPVETATDSAPFLSLLSPLSSGSRQSYWKAPPNVTSTEFVIVLGTLSDVSGVIFAC</sequence>